<gene>
    <name evidence="1" type="ORF">KC01_LOCUS25812</name>
</gene>
<keyword evidence="2" id="KW-1185">Reference proteome</keyword>
<reference evidence="1 2" key="1">
    <citation type="submission" date="2024-04" db="EMBL/GenBank/DDBJ databases">
        <authorList>
            <person name="Waldvogel A.-M."/>
            <person name="Schoenle A."/>
        </authorList>
    </citation>
    <scope>NUCLEOTIDE SEQUENCE [LARGE SCALE GENOMIC DNA]</scope>
</reference>
<evidence type="ECO:0000313" key="2">
    <source>
        <dbReference type="Proteomes" id="UP001497482"/>
    </source>
</evidence>
<dbReference type="AlphaFoldDB" id="A0AAV2LAP0"/>
<name>A0AAV2LAP0_KNICA</name>
<dbReference type="Proteomes" id="UP001497482">
    <property type="component" value="Chromosome 21"/>
</dbReference>
<organism evidence="1 2">
    <name type="scientific">Knipowitschia caucasica</name>
    <name type="common">Caucasian dwarf goby</name>
    <name type="synonym">Pomatoschistus caucasicus</name>
    <dbReference type="NCBI Taxonomy" id="637954"/>
    <lineage>
        <taxon>Eukaryota</taxon>
        <taxon>Metazoa</taxon>
        <taxon>Chordata</taxon>
        <taxon>Craniata</taxon>
        <taxon>Vertebrata</taxon>
        <taxon>Euteleostomi</taxon>
        <taxon>Actinopterygii</taxon>
        <taxon>Neopterygii</taxon>
        <taxon>Teleostei</taxon>
        <taxon>Neoteleostei</taxon>
        <taxon>Acanthomorphata</taxon>
        <taxon>Gobiaria</taxon>
        <taxon>Gobiiformes</taxon>
        <taxon>Gobioidei</taxon>
        <taxon>Gobiidae</taxon>
        <taxon>Gobiinae</taxon>
        <taxon>Knipowitschia</taxon>
    </lineage>
</organism>
<proteinExistence type="predicted"/>
<accession>A0AAV2LAP0</accession>
<protein>
    <submittedName>
        <fullName evidence="1">Uncharacterized protein</fullName>
    </submittedName>
</protein>
<dbReference type="EMBL" id="OZ035843">
    <property type="protein sequence ID" value="CAL1597300.1"/>
    <property type="molecule type" value="Genomic_DNA"/>
</dbReference>
<sequence>MQEKLRFEQDGIGLQDVAISAETLTTQRWSLHSLMALVSYRHYPAVPPFILKGILASTRARTSVPTRSVRHRDMTEVCVDVKQATRLRIRFRKDRALKQTQHWELTGKTEAPKE</sequence>
<evidence type="ECO:0000313" key="1">
    <source>
        <dbReference type="EMBL" id="CAL1597300.1"/>
    </source>
</evidence>